<dbReference type="CTD" id="33623"/>
<reference evidence="12" key="1">
    <citation type="submission" date="2025-08" db="UniProtKB">
        <authorList>
            <consortium name="RefSeq"/>
        </authorList>
    </citation>
    <scope>IDENTIFICATION</scope>
    <source>
        <strain evidence="12">11010-0011.00</strain>
        <tissue evidence="12">Whole body</tissue>
    </source>
</reference>
<evidence type="ECO:0000256" key="3">
    <source>
        <dbReference type="ARBA" id="ARBA00022606"/>
    </source>
</evidence>
<evidence type="ECO:0000256" key="2">
    <source>
        <dbReference type="ARBA" id="ARBA00022475"/>
    </source>
</evidence>
<evidence type="ECO:0000256" key="4">
    <source>
        <dbReference type="ARBA" id="ARBA00022692"/>
    </source>
</evidence>
<dbReference type="GeneID" id="115631897"/>
<gene>
    <name evidence="12" type="primary">LOC115631897</name>
</gene>
<evidence type="ECO:0000256" key="8">
    <source>
        <dbReference type="ARBA" id="ARBA00023170"/>
    </source>
</evidence>
<evidence type="ECO:0000256" key="5">
    <source>
        <dbReference type="ARBA" id="ARBA00022725"/>
    </source>
</evidence>
<keyword evidence="7 10" id="KW-0472">Membrane</keyword>
<protein>
    <recommendedName>
        <fullName evidence="10">Odorant receptor</fullName>
    </recommendedName>
</protein>
<feature type="transmembrane region" description="Helical" evidence="10">
    <location>
        <begin position="72"/>
        <end position="95"/>
    </location>
</feature>
<evidence type="ECO:0000256" key="7">
    <source>
        <dbReference type="ARBA" id="ARBA00023136"/>
    </source>
</evidence>
<comment type="caution">
    <text evidence="10">Lacks conserved residue(s) required for the propagation of feature annotation.</text>
</comment>
<keyword evidence="8 10" id="KW-0675">Receptor</keyword>
<comment type="subcellular location">
    <subcellularLocation>
        <location evidence="1 10">Cell membrane</location>
        <topology evidence="1 10">Multi-pass membrane protein</topology>
    </subcellularLocation>
</comment>
<dbReference type="GO" id="GO:0004984">
    <property type="term" value="F:olfactory receptor activity"/>
    <property type="evidence" value="ECO:0007669"/>
    <property type="project" value="InterPro"/>
</dbReference>
<sequence>MLPRFLTADYPVEQHYFLIPKFALGLIGFYPETERTLPVRLWSFFNFAILAYGCYAEGYYGIHYIPIDIATALDALCPVASSILSLVKVFSIWWYRDELKWLIGRIRVLSEQQQSDRKLGYKKRLYTLATRLNMLVLFFGFCCSTSYSVRPLIENSMRLLHSHDWLYQTPFKMMMPDALFRLPLYPLTYLFVHWHGYITVVCFVGADGFFLGFCLYLTMLLHALRDDVSDLLRVQSIEKYNSTESEQRVIRQLERLIDRHNEIADLTDKVSAVMVEITLGHFVTSSLIIGTSVIDILLFSGVGIVVYVVYTCAVGTEIFLYCLGGSYLMEACSDLARTTFGSHWYAHSVRVQKMTLLLIARSQRVLILKVPFFSPSLETLTSIVRFTGSLIALAKSIL</sequence>
<keyword evidence="5 10" id="KW-0552">Olfaction</keyword>
<dbReference type="InterPro" id="IPR004117">
    <property type="entry name" value="7tm6_olfct_rcpt"/>
</dbReference>
<evidence type="ECO:0000313" key="12">
    <source>
        <dbReference type="RefSeq" id="XP_030384606.1"/>
    </source>
</evidence>
<proteinExistence type="inferred from homology"/>
<evidence type="ECO:0000256" key="10">
    <source>
        <dbReference type="RuleBase" id="RU351113"/>
    </source>
</evidence>
<dbReference type="OrthoDB" id="6765072at2759"/>
<feature type="transmembrane region" description="Helical" evidence="10">
    <location>
        <begin position="198"/>
        <end position="224"/>
    </location>
</feature>
<organism evidence="11 12">
    <name type="scientific">Drosophila lebanonensis</name>
    <name type="common">Fruit fly</name>
    <name type="synonym">Scaptodrosophila lebanonensis</name>
    <dbReference type="NCBI Taxonomy" id="7225"/>
    <lineage>
        <taxon>Eukaryota</taxon>
        <taxon>Metazoa</taxon>
        <taxon>Ecdysozoa</taxon>
        <taxon>Arthropoda</taxon>
        <taxon>Hexapoda</taxon>
        <taxon>Insecta</taxon>
        <taxon>Pterygota</taxon>
        <taxon>Neoptera</taxon>
        <taxon>Endopterygota</taxon>
        <taxon>Diptera</taxon>
        <taxon>Brachycera</taxon>
        <taxon>Muscomorpha</taxon>
        <taxon>Ephydroidea</taxon>
        <taxon>Drosophilidae</taxon>
        <taxon>Scaptodrosophila</taxon>
    </lineage>
</organism>
<name>A0A6J2U7X2_DROLE</name>
<dbReference type="GO" id="GO:0005549">
    <property type="term" value="F:odorant binding"/>
    <property type="evidence" value="ECO:0007669"/>
    <property type="project" value="InterPro"/>
</dbReference>
<evidence type="ECO:0000313" key="11">
    <source>
        <dbReference type="Proteomes" id="UP000504634"/>
    </source>
</evidence>
<comment type="similarity">
    <text evidence="10">Belongs to the insect chemoreceptor superfamily. Heteromeric odorant receptor channel (TC 1.A.69) family.</text>
</comment>
<evidence type="ECO:0000256" key="6">
    <source>
        <dbReference type="ARBA" id="ARBA00022989"/>
    </source>
</evidence>
<keyword evidence="4 10" id="KW-0812">Transmembrane</keyword>
<accession>A0A6J2U7X2</accession>
<dbReference type="Proteomes" id="UP000504634">
    <property type="component" value="Unplaced"/>
</dbReference>
<feature type="transmembrane region" description="Helical" evidence="10">
    <location>
        <begin position="41"/>
        <end position="60"/>
    </location>
</feature>
<dbReference type="AlphaFoldDB" id="A0A6J2U7X2"/>
<dbReference type="GO" id="GO:0007165">
    <property type="term" value="P:signal transduction"/>
    <property type="evidence" value="ECO:0007669"/>
    <property type="project" value="UniProtKB-KW"/>
</dbReference>
<feature type="transmembrane region" description="Helical" evidence="10">
    <location>
        <begin position="132"/>
        <end position="153"/>
    </location>
</feature>
<dbReference type="PANTHER" id="PTHR21137">
    <property type="entry name" value="ODORANT RECEPTOR"/>
    <property type="match status" value="1"/>
</dbReference>
<keyword evidence="3 10" id="KW-0716">Sensory transduction</keyword>
<feature type="transmembrane region" description="Helical" evidence="10">
    <location>
        <begin position="287"/>
        <end position="310"/>
    </location>
</feature>
<keyword evidence="6 10" id="KW-1133">Transmembrane helix</keyword>
<keyword evidence="2" id="KW-1003">Cell membrane</keyword>
<dbReference type="GO" id="GO:0005886">
    <property type="term" value="C:plasma membrane"/>
    <property type="evidence" value="ECO:0007669"/>
    <property type="project" value="UniProtKB-SubCell"/>
</dbReference>
<dbReference type="RefSeq" id="XP_030384606.1">
    <property type="nucleotide sequence ID" value="XM_030528746.1"/>
</dbReference>
<keyword evidence="11" id="KW-1185">Reference proteome</keyword>
<evidence type="ECO:0000256" key="1">
    <source>
        <dbReference type="ARBA" id="ARBA00004651"/>
    </source>
</evidence>
<keyword evidence="9 10" id="KW-0807">Transducer</keyword>
<dbReference type="Pfam" id="PF02949">
    <property type="entry name" value="7tm_6"/>
    <property type="match status" value="1"/>
</dbReference>
<dbReference type="PANTHER" id="PTHR21137:SF26">
    <property type="entry name" value="ODORANT RECEPTOR 10A-RELATED"/>
    <property type="match status" value="1"/>
</dbReference>
<evidence type="ECO:0000256" key="9">
    <source>
        <dbReference type="ARBA" id="ARBA00023224"/>
    </source>
</evidence>